<organism evidence="2">
    <name type="scientific">uncultured Caudovirales phage</name>
    <dbReference type="NCBI Taxonomy" id="2100421"/>
    <lineage>
        <taxon>Viruses</taxon>
        <taxon>Duplodnaviria</taxon>
        <taxon>Heunggongvirae</taxon>
        <taxon>Uroviricota</taxon>
        <taxon>Caudoviricetes</taxon>
        <taxon>Peduoviridae</taxon>
        <taxon>Maltschvirus</taxon>
        <taxon>Maltschvirus maltsch</taxon>
    </lineage>
</organism>
<dbReference type="EMBL" id="LR797267">
    <property type="protein sequence ID" value="CAB4197650.1"/>
    <property type="molecule type" value="Genomic_DNA"/>
</dbReference>
<proteinExistence type="predicted"/>
<name>A0A6J5RJC2_9CAUD</name>
<dbReference type="EMBL" id="LR797363">
    <property type="protein sequence ID" value="CAB4210442.1"/>
    <property type="molecule type" value="Genomic_DNA"/>
</dbReference>
<reference evidence="2" key="1">
    <citation type="submission" date="2020-05" db="EMBL/GenBank/DDBJ databases">
        <authorList>
            <person name="Chiriac C."/>
            <person name="Salcher M."/>
            <person name="Ghai R."/>
            <person name="Kavagutti S V."/>
        </authorList>
    </citation>
    <scope>NUCLEOTIDE SEQUENCE</scope>
</reference>
<gene>
    <name evidence="2" type="ORF">UFOVP1318_28</name>
    <name evidence="3" type="ORF">UFOVP1430_16</name>
    <name evidence="1" type="ORF">UFOVP903_18</name>
</gene>
<sequence>MANELDKHAKTLRIEDFMKFAKAVGMVYITAATLYDERGVECKTSIDKKKNKKWKELLAKWLVKEYGEAKK</sequence>
<protein>
    <submittedName>
        <fullName evidence="2">Uncharacterized protein</fullName>
    </submittedName>
</protein>
<evidence type="ECO:0000313" key="2">
    <source>
        <dbReference type="EMBL" id="CAB4197650.1"/>
    </source>
</evidence>
<dbReference type="EMBL" id="LR796854">
    <property type="protein sequence ID" value="CAB4169778.1"/>
    <property type="molecule type" value="Genomic_DNA"/>
</dbReference>
<evidence type="ECO:0000313" key="3">
    <source>
        <dbReference type="EMBL" id="CAB4210442.1"/>
    </source>
</evidence>
<accession>A0A6J5RJC2</accession>
<evidence type="ECO:0000313" key="1">
    <source>
        <dbReference type="EMBL" id="CAB4169778.1"/>
    </source>
</evidence>